<proteinExistence type="predicted"/>
<organism evidence="2 3">
    <name type="scientific">Acropora cervicornis</name>
    <name type="common">Staghorn coral</name>
    <dbReference type="NCBI Taxonomy" id="6130"/>
    <lineage>
        <taxon>Eukaryota</taxon>
        <taxon>Metazoa</taxon>
        <taxon>Cnidaria</taxon>
        <taxon>Anthozoa</taxon>
        <taxon>Hexacorallia</taxon>
        <taxon>Scleractinia</taxon>
        <taxon>Astrocoeniina</taxon>
        <taxon>Acroporidae</taxon>
        <taxon>Acropora</taxon>
    </lineage>
</organism>
<feature type="region of interest" description="Disordered" evidence="1">
    <location>
        <begin position="1"/>
        <end position="39"/>
    </location>
</feature>
<comment type="caution">
    <text evidence="2">The sequence shown here is derived from an EMBL/GenBank/DDBJ whole genome shotgun (WGS) entry which is preliminary data.</text>
</comment>
<protein>
    <submittedName>
        <fullName evidence="2">Uncharacterized protein</fullName>
    </submittedName>
</protein>
<name>A0AAD9Q9I3_ACRCE</name>
<dbReference type="AlphaFoldDB" id="A0AAD9Q9I3"/>
<evidence type="ECO:0000313" key="3">
    <source>
        <dbReference type="Proteomes" id="UP001249851"/>
    </source>
</evidence>
<dbReference type="Proteomes" id="UP001249851">
    <property type="component" value="Unassembled WGS sequence"/>
</dbReference>
<keyword evidence="3" id="KW-1185">Reference proteome</keyword>
<gene>
    <name evidence="2" type="ORF">P5673_020957</name>
</gene>
<evidence type="ECO:0000256" key="1">
    <source>
        <dbReference type="SAM" id="MobiDB-lite"/>
    </source>
</evidence>
<reference evidence="2" key="2">
    <citation type="journal article" date="2023" name="Science">
        <title>Genomic signatures of disease resistance in endangered staghorn corals.</title>
        <authorList>
            <person name="Vollmer S.V."/>
            <person name="Selwyn J.D."/>
            <person name="Despard B.A."/>
            <person name="Roesel C.L."/>
        </authorList>
    </citation>
    <scope>NUCLEOTIDE SEQUENCE</scope>
    <source>
        <strain evidence="2">K2</strain>
    </source>
</reference>
<reference evidence="2" key="1">
    <citation type="journal article" date="2023" name="G3 (Bethesda)">
        <title>Whole genome assembly and annotation of the endangered Caribbean coral Acropora cervicornis.</title>
        <authorList>
            <person name="Selwyn J.D."/>
            <person name="Vollmer S.V."/>
        </authorList>
    </citation>
    <scope>NUCLEOTIDE SEQUENCE</scope>
    <source>
        <strain evidence="2">K2</strain>
    </source>
</reference>
<feature type="compositionally biased region" description="Polar residues" evidence="1">
    <location>
        <begin position="18"/>
        <end position="30"/>
    </location>
</feature>
<evidence type="ECO:0000313" key="2">
    <source>
        <dbReference type="EMBL" id="KAK2557079.1"/>
    </source>
</evidence>
<dbReference type="EMBL" id="JARQWQ010000052">
    <property type="protein sequence ID" value="KAK2557079.1"/>
    <property type="molecule type" value="Genomic_DNA"/>
</dbReference>
<sequence length="79" mass="9223">MEMNFINGYELEDEGHSSRVSPRSPQTLSDSNDDDVAYTDEPLADAEWIKKYQEKMKANKELEQSLEDRLQGNVELKEW</sequence>
<accession>A0AAD9Q9I3</accession>